<dbReference type="SMART" id="SM00317">
    <property type="entry name" value="SET"/>
    <property type="match status" value="1"/>
</dbReference>
<proteinExistence type="predicted"/>
<protein>
    <recommendedName>
        <fullName evidence="1">SET domain-containing protein</fullName>
    </recommendedName>
</protein>
<dbReference type="CDD" id="cd20071">
    <property type="entry name" value="SET_SMYD"/>
    <property type="match status" value="1"/>
</dbReference>
<feature type="domain" description="SET" evidence="1">
    <location>
        <begin position="67"/>
        <end position="298"/>
    </location>
</feature>
<evidence type="ECO:0000313" key="2">
    <source>
        <dbReference type="EnsemblMetazoa" id="LLOJ007771-PA"/>
    </source>
</evidence>
<dbReference type="Proteomes" id="UP000092461">
    <property type="component" value="Unassembled WGS sequence"/>
</dbReference>
<dbReference type="VEuPathDB" id="VectorBase:LLONM1_008377"/>
<keyword evidence="3" id="KW-1185">Reference proteome</keyword>
<dbReference type="Gene3D" id="6.10.140.2220">
    <property type="match status" value="1"/>
</dbReference>
<evidence type="ECO:0000313" key="3">
    <source>
        <dbReference type="Proteomes" id="UP000092461"/>
    </source>
</evidence>
<organism evidence="2 3">
    <name type="scientific">Lutzomyia longipalpis</name>
    <name type="common">Sand fly</name>
    <dbReference type="NCBI Taxonomy" id="7200"/>
    <lineage>
        <taxon>Eukaryota</taxon>
        <taxon>Metazoa</taxon>
        <taxon>Ecdysozoa</taxon>
        <taxon>Arthropoda</taxon>
        <taxon>Hexapoda</taxon>
        <taxon>Insecta</taxon>
        <taxon>Pterygota</taxon>
        <taxon>Neoptera</taxon>
        <taxon>Endopterygota</taxon>
        <taxon>Diptera</taxon>
        <taxon>Nematocera</taxon>
        <taxon>Psychodoidea</taxon>
        <taxon>Psychodidae</taxon>
        <taxon>Lutzomyia</taxon>
        <taxon>Lutzomyia</taxon>
    </lineage>
</organism>
<dbReference type="PANTHER" id="PTHR46455">
    <property type="entry name" value="SET AND MYND DOMAIN CONTAINING, ARTHROPOD-SPECIFIC, MEMBER 4, ISOFORM A"/>
    <property type="match status" value="1"/>
</dbReference>
<dbReference type="VEuPathDB" id="VectorBase:LLOJ007771"/>
<dbReference type="InterPro" id="IPR053010">
    <property type="entry name" value="SET_SmydA-8"/>
</dbReference>
<dbReference type="GO" id="GO:0008757">
    <property type="term" value="F:S-adenosylmethionine-dependent methyltransferase activity"/>
    <property type="evidence" value="ECO:0007669"/>
    <property type="project" value="UniProtKB-ARBA"/>
</dbReference>
<dbReference type="GO" id="GO:0008276">
    <property type="term" value="F:protein methyltransferase activity"/>
    <property type="evidence" value="ECO:0007669"/>
    <property type="project" value="UniProtKB-ARBA"/>
</dbReference>
<dbReference type="PROSITE" id="PS50280">
    <property type="entry name" value="SET"/>
    <property type="match status" value="1"/>
</dbReference>
<evidence type="ECO:0000259" key="1">
    <source>
        <dbReference type="PROSITE" id="PS50280"/>
    </source>
</evidence>
<dbReference type="GO" id="GO:0008170">
    <property type="term" value="F:N-methyltransferase activity"/>
    <property type="evidence" value="ECO:0007669"/>
    <property type="project" value="UniProtKB-ARBA"/>
</dbReference>
<dbReference type="Pfam" id="PF00856">
    <property type="entry name" value="SET"/>
    <property type="match status" value="1"/>
</dbReference>
<dbReference type="EMBL" id="AJWK01025894">
    <property type="status" value="NOT_ANNOTATED_CDS"/>
    <property type="molecule type" value="Genomic_DNA"/>
</dbReference>
<name>A0A1B0CSC2_LUTLO</name>
<dbReference type="InterPro" id="IPR046341">
    <property type="entry name" value="SET_dom_sf"/>
</dbReference>
<dbReference type="EnsemblMetazoa" id="LLOJ007771-RA">
    <property type="protein sequence ID" value="LLOJ007771-PA"/>
    <property type="gene ID" value="LLOJ007771"/>
</dbReference>
<dbReference type="InterPro" id="IPR001214">
    <property type="entry name" value="SET_dom"/>
</dbReference>
<dbReference type="AlphaFoldDB" id="A0A1B0CSC2"/>
<sequence length="538" mass="60982">LTQVRRKSRTRPFFTKLLCSLNQFSRARPTRTGCSRFLLAAIAMDSDCDALRLALVHHLGALHTDDYPWALGVSPLGGRGLFAVRDIRTDEVIFEDHPIVVGPRAGRDEDATCVVCHAHVSRCEVCPRGCGLPICNTNSTCASSENHVAECNLVASWKPLKPETVSNSILRALTPIRSLLLPPEALALLNMLQANHCNQSEVDINRAVAEFSNFPHNNPEILKQLYKTSAVLNTNAFETKLVSEYEDRKSLRGLYPLACMMNHQCVPNVRYCFDAKHVMRVQATKVIPRGEEIFTSYIQIFWGTYARRVHLTATKDFMCNCARCTDPTECGTYLSALCCPKESCKGRMLPVNPLHLGSAWSCDKCSTQLNNKKIARVQDVLSAQIITKLRKGDPKLVFDFLKTCINNIMPGSNQFIVELKLFIIWNVGNNEKYDYTLEDLQAKEKFCLELMELLEQMGAGECTIKALIYFELYKCRDQLAKLQPKEDEEQEVSNRILNRKLLDRSWSMLKWSVGAPPQLRQLMQRIDGIQEKELENHH</sequence>
<dbReference type="SUPFAM" id="SSF82199">
    <property type="entry name" value="SET domain"/>
    <property type="match status" value="1"/>
</dbReference>
<accession>A0A1B0CSC2</accession>
<dbReference type="Gene3D" id="1.10.220.160">
    <property type="match status" value="1"/>
</dbReference>
<dbReference type="PANTHER" id="PTHR46455:SF3">
    <property type="entry name" value="SET AND MYND DOMAIN CONTAINING, ARTHROPOD-SPECIFIC, MEMBER 9, ISOFORM A-RELATED"/>
    <property type="match status" value="1"/>
</dbReference>
<reference evidence="2" key="1">
    <citation type="submission" date="2020-05" db="UniProtKB">
        <authorList>
            <consortium name="EnsemblMetazoa"/>
        </authorList>
    </citation>
    <scope>IDENTIFICATION</scope>
    <source>
        <strain evidence="2">Jacobina</strain>
    </source>
</reference>
<dbReference type="Gene3D" id="2.170.270.10">
    <property type="entry name" value="SET domain"/>
    <property type="match status" value="1"/>
</dbReference>